<feature type="compositionally biased region" description="Basic and acidic residues" evidence="1">
    <location>
        <begin position="24"/>
        <end position="33"/>
    </location>
</feature>
<keyword evidence="3" id="KW-1185">Reference proteome</keyword>
<evidence type="ECO:0000313" key="3">
    <source>
        <dbReference type="Proteomes" id="UP001472866"/>
    </source>
</evidence>
<feature type="compositionally biased region" description="Polar residues" evidence="1">
    <location>
        <begin position="52"/>
        <end position="68"/>
    </location>
</feature>
<evidence type="ECO:0000256" key="1">
    <source>
        <dbReference type="SAM" id="MobiDB-lite"/>
    </source>
</evidence>
<feature type="compositionally biased region" description="Low complexity" evidence="1">
    <location>
        <begin position="173"/>
        <end position="193"/>
    </location>
</feature>
<feature type="region of interest" description="Disordered" evidence="1">
    <location>
        <begin position="1"/>
        <end position="76"/>
    </location>
</feature>
<accession>A0AAX4P7I2</accession>
<protein>
    <submittedName>
        <fullName evidence="2">Uncharacterized protein</fullName>
    </submittedName>
</protein>
<gene>
    <name evidence="2" type="ORF">HKI87_05g35570</name>
</gene>
<feature type="region of interest" description="Disordered" evidence="1">
    <location>
        <begin position="97"/>
        <end position="148"/>
    </location>
</feature>
<evidence type="ECO:0000313" key="2">
    <source>
        <dbReference type="EMBL" id="WZN62021.1"/>
    </source>
</evidence>
<dbReference type="AlphaFoldDB" id="A0AAX4P7I2"/>
<organism evidence="2 3">
    <name type="scientific">Chloropicon roscoffensis</name>
    <dbReference type="NCBI Taxonomy" id="1461544"/>
    <lineage>
        <taxon>Eukaryota</taxon>
        <taxon>Viridiplantae</taxon>
        <taxon>Chlorophyta</taxon>
        <taxon>Chloropicophyceae</taxon>
        <taxon>Chloropicales</taxon>
        <taxon>Chloropicaceae</taxon>
        <taxon>Chloropicon</taxon>
    </lineage>
</organism>
<dbReference type="Proteomes" id="UP001472866">
    <property type="component" value="Chromosome 05"/>
</dbReference>
<proteinExistence type="predicted"/>
<reference evidence="2 3" key="1">
    <citation type="submission" date="2024-03" db="EMBL/GenBank/DDBJ databases">
        <title>Complete genome sequence of the green alga Chloropicon roscoffensis RCC1871.</title>
        <authorList>
            <person name="Lemieux C."/>
            <person name="Pombert J.-F."/>
            <person name="Otis C."/>
            <person name="Turmel M."/>
        </authorList>
    </citation>
    <scope>NUCLEOTIDE SEQUENCE [LARGE SCALE GENOMIC DNA]</scope>
    <source>
        <strain evidence="2 3">RCC1871</strain>
    </source>
</reference>
<sequence length="290" mass="30456">MGGKSSKSARAPKKQGKKGGAAAVEEKGADSRLENQAWKTPTRLEVSEKALSRSSSVNDLGSLSPTSETKIERMDSADLASAQDLSKELEALETSCALESVAPETEEVATVERPKPPRAVFETPGGSGEPSTAPEPKQRREKVALPQLKVAPKKLNDISNIIENQAQMRAAHASTGAKPAVAAAPASQTPSPSGCRNIGYVSASPTPEAPKDEADLDVLQLTPDPTGHLSVLEDHADFGPLANDLGRKVLNFDESPAVLSRGQASPAPAFKSVFDDTDETLMQAILDAET</sequence>
<dbReference type="EMBL" id="CP151505">
    <property type="protein sequence ID" value="WZN62021.1"/>
    <property type="molecule type" value="Genomic_DNA"/>
</dbReference>
<feature type="region of interest" description="Disordered" evidence="1">
    <location>
        <begin position="170"/>
        <end position="211"/>
    </location>
</feature>
<name>A0AAX4P7I2_9CHLO</name>